<dbReference type="PANTHER" id="PTHR14969:SF13">
    <property type="entry name" value="AT30094P"/>
    <property type="match status" value="1"/>
</dbReference>
<dbReference type="PANTHER" id="PTHR14969">
    <property type="entry name" value="SPHINGOSINE-1-PHOSPHATE PHOSPHOHYDROLASE"/>
    <property type="match status" value="1"/>
</dbReference>
<dbReference type="Pfam" id="PF01569">
    <property type="entry name" value="PAP2"/>
    <property type="match status" value="1"/>
</dbReference>
<evidence type="ECO:0000256" key="1">
    <source>
        <dbReference type="SAM" id="Phobius"/>
    </source>
</evidence>
<dbReference type="SMART" id="SM00014">
    <property type="entry name" value="acidPPc"/>
    <property type="match status" value="1"/>
</dbReference>
<dbReference type="EMBL" id="QGLF01000001">
    <property type="protein sequence ID" value="PWR23070.1"/>
    <property type="molecule type" value="Genomic_DNA"/>
</dbReference>
<organism evidence="3 4">
    <name type="scientific">Zavarzinia compransoris</name>
    <dbReference type="NCBI Taxonomy" id="1264899"/>
    <lineage>
        <taxon>Bacteria</taxon>
        <taxon>Pseudomonadati</taxon>
        <taxon>Pseudomonadota</taxon>
        <taxon>Alphaproteobacteria</taxon>
        <taxon>Rhodospirillales</taxon>
        <taxon>Zavarziniaceae</taxon>
        <taxon>Zavarzinia</taxon>
    </lineage>
</organism>
<protein>
    <submittedName>
        <fullName evidence="3">Acid phosphatase</fullName>
    </submittedName>
</protein>
<feature type="domain" description="Phosphatidic acid phosphatase type 2/haloperoxidase" evidence="2">
    <location>
        <begin position="105"/>
        <end position="219"/>
    </location>
</feature>
<dbReference type="CDD" id="cd03392">
    <property type="entry name" value="PAP2_like_2"/>
    <property type="match status" value="1"/>
</dbReference>
<comment type="caution">
    <text evidence="3">The sequence shown here is derived from an EMBL/GenBank/DDBJ whole genome shotgun (WGS) entry which is preliminary data.</text>
</comment>
<accession>A0A317EA96</accession>
<feature type="transmembrane region" description="Helical" evidence="1">
    <location>
        <begin position="77"/>
        <end position="99"/>
    </location>
</feature>
<dbReference type="AlphaFoldDB" id="A0A317EA96"/>
<dbReference type="Gene3D" id="1.20.144.10">
    <property type="entry name" value="Phosphatidic acid phosphatase type 2/haloperoxidase"/>
    <property type="match status" value="2"/>
</dbReference>
<feature type="transmembrane region" description="Helical" evidence="1">
    <location>
        <begin position="204"/>
        <end position="222"/>
    </location>
</feature>
<sequence>MRLGSKCETGAIRGDMLALVMFALASGALFAFAQLTGEVLEGETRAFDEAVLLALRQPQDVEAPIGPAWLRIFMTDLTSLGSATTLTLITVLTASYLALTARRGAAVFVLASVAGGWLLSTALKLGVARPRPDIVGHLVVVNDLSFPSGHAMLSTVTFLTLGALLAQEQKALALRLYFIGSAILLAVGVGFSRIYLGVHYPTDVVGGWSAGTGWAVACWLFARRLLARAA</sequence>
<dbReference type="InterPro" id="IPR036938">
    <property type="entry name" value="PAP2/HPO_sf"/>
</dbReference>
<evidence type="ECO:0000259" key="2">
    <source>
        <dbReference type="SMART" id="SM00014"/>
    </source>
</evidence>
<keyword evidence="1" id="KW-0812">Transmembrane</keyword>
<evidence type="ECO:0000313" key="4">
    <source>
        <dbReference type="Proteomes" id="UP000246077"/>
    </source>
</evidence>
<feature type="transmembrane region" description="Helical" evidence="1">
    <location>
        <begin position="177"/>
        <end position="198"/>
    </location>
</feature>
<dbReference type="Proteomes" id="UP000246077">
    <property type="component" value="Unassembled WGS sequence"/>
</dbReference>
<evidence type="ECO:0000313" key="3">
    <source>
        <dbReference type="EMBL" id="PWR23070.1"/>
    </source>
</evidence>
<keyword evidence="4" id="KW-1185">Reference proteome</keyword>
<keyword evidence="1" id="KW-1133">Transmembrane helix</keyword>
<feature type="transmembrane region" description="Helical" evidence="1">
    <location>
        <begin position="12"/>
        <end position="33"/>
    </location>
</feature>
<dbReference type="OrthoDB" id="9801622at2"/>
<gene>
    <name evidence="3" type="ORF">DKG75_00395</name>
</gene>
<dbReference type="SUPFAM" id="SSF48317">
    <property type="entry name" value="Acid phosphatase/Vanadium-dependent haloperoxidase"/>
    <property type="match status" value="1"/>
</dbReference>
<keyword evidence="1" id="KW-0472">Membrane</keyword>
<dbReference type="InterPro" id="IPR000326">
    <property type="entry name" value="PAP2/HPO"/>
</dbReference>
<reference evidence="4" key="1">
    <citation type="submission" date="2018-05" db="EMBL/GenBank/DDBJ databases">
        <title>Zavarzinia sp. HR-AS.</title>
        <authorList>
            <person name="Lee Y."/>
            <person name="Jeon C.O."/>
        </authorList>
    </citation>
    <scope>NUCLEOTIDE SEQUENCE [LARGE SCALE GENOMIC DNA]</scope>
    <source>
        <strain evidence="4">DSM 1231</strain>
    </source>
</reference>
<feature type="transmembrane region" description="Helical" evidence="1">
    <location>
        <begin position="106"/>
        <end position="127"/>
    </location>
</feature>
<proteinExistence type="predicted"/>
<name>A0A317EA96_9PROT</name>
<feature type="transmembrane region" description="Helical" evidence="1">
    <location>
        <begin position="147"/>
        <end position="165"/>
    </location>
</feature>